<keyword evidence="14" id="KW-0133">Cell shape</keyword>
<feature type="transmembrane region" description="Helical" evidence="14">
    <location>
        <begin position="41"/>
        <end position="60"/>
    </location>
</feature>
<evidence type="ECO:0000256" key="14">
    <source>
        <dbReference type="HAMAP-Rule" id="MF_01006"/>
    </source>
</evidence>
<feature type="transmembrane region" description="Helical" evidence="14">
    <location>
        <begin position="249"/>
        <end position="265"/>
    </location>
</feature>
<evidence type="ECO:0000256" key="7">
    <source>
        <dbReference type="ARBA" id="ARBA00022801"/>
    </source>
</evidence>
<keyword evidence="6 14" id="KW-0812">Transmembrane</keyword>
<organism evidence="15 16">
    <name type="scientific">Candidatus Schekmanbacteria bacterium RIFCSPLOWO2_12_FULL_38_15</name>
    <dbReference type="NCBI Taxonomy" id="1817883"/>
    <lineage>
        <taxon>Bacteria</taxon>
        <taxon>Candidatus Schekmaniibacteriota</taxon>
    </lineage>
</organism>
<dbReference type="GO" id="GO:0050380">
    <property type="term" value="F:undecaprenyl-diphosphatase activity"/>
    <property type="evidence" value="ECO:0007669"/>
    <property type="project" value="UniProtKB-UniRule"/>
</dbReference>
<feature type="transmembrane region" description="Helical" evidence="14">
    <location>
        <begin position="186"/>
        <end position="204"/>
    </location>
</feature>
<keyword evidence="8 14" id="KW-1133">Transmembrane helix</keyword>
<evidence type="ECO:0000256" key="12">
    <source>
        <dbReference type="ARBA" id="ARBA00032932"/>
    </source>
</evidence>
<proteinExistence type="inferred from homology"/>
<evidence type="ECO:0000256" key="9">
    <source>
        <dbReference type="ARBA" id="ARBA00023136"/>
    </source>
</evidence>
<evidence type="ECO:0000256" key="4">
    <source>
        <dbReference type="ARBA" id="ARBA00021581"/>
    </source>
</evidence>
<keyword evidence="5 14" id="KW-1003">Cell membrane</keyword>
<dbReference type="HAMAP" id="MF_01006">
    <property type="entry name" value="Undec_diphosphatase"/>
    <property type="match status" value="1"/>
</dbReference>
<feature type="transmembrane region" description="Helical" evidence="14">
    <location>
        <begin position="216"/>
        <end position="237"/>
    </location>
</feature>
<evidence type="ECO:0000313" key="16">
    <source>
        <dbReference type="Proteomes" id="UP000178082"/>
    </source>
</evidence>
<comment type="function">
    <text evidence="14">Catalyzes the dephosphorylation of undecaprenyl diphosphate (UPP). Confers resistance to bacitracin.</text>
</comment>
<evidence type="ECO:0000256" key="13">
    <source>
        <dbReference type="ARBA" id="ARBA00047594"/>
    </source>
</evidence>
<keyword evidence="9 14" id="KW-0472">Membrane</keyword>
<dbReference type="GO" id="GO:0009252">
    <property type="term" value="P:peptidoglycan biosynthetic process"/>
    <property type="evidence" value="ECO:0007669"/>
    <property type="project" value="UniProtKB-KW"/>
</dbReference>
<keyword evidence="10 14" id="KW-0046">Antibiotic resistance</keyword>
<dbReference type="InterPro" id="IPR003824">
    <property type="entry name" value="UppP"/>
</dbReference>
<feature type="transmembrane region" description="Helical" evidence="14">
    <location>
        <begin position="87"/>
        <end position="105"/>
    </location>
</feature>
<comment type="similarity">
    <text evidence="2 14">Belongs to the UppP family.</text>
</comment>
<evidence type="ECO:0000256" key="3">
    <source>
        <dbReference type="ARBA" id="ARBA00012374"/>
    </source>
</evidence>
<evidence type="ECO:0000256" key="11">
    <source>
        <dbReference type="ARBA" id="ARBA00032707"/>
    </source>
</evidence>
<dbReference type="EMBL" id="MGDI01000036">
    <property type="protein sequence ID" value="OGL51905.1"/>
    <property type="molecule type" value="Genomic_DNA"/>
</dbReference>
<protein>
    <recommendedName>
        <fullName evidence="4 14">Undecaprenyl-diphosphatase</fullName>
        <ecNumber evidence="3 14">3.6.1.27</ecNumber>
    </recommendedName>
    <alternativeName>
        <fullName evidence="12 14">Bacitracin resistance protein</fullName>
    </alternativeName>
    <alternativeName>
        <fullName evidence="11 14">Undecaprenyl pyrophosphate phosphatase</fullName>
    </alternativeName>
</protein>
<keyword evidence="14" id="KW-0573">Peptidoglycan synthesis</keyword>
<comment type="miscellaneous">
    <text evidence="14">Bacitracin is thought to be involved in the inhibition of peptidoglycan synthesis by sequestering undecaprenyl diphosphate, thereby reducing the pool of lipid carrier available.</text>
</comment>
<feature type="transmembrane region" description="Helical" evidence="14">
    <location>
        <begin position="7"/>
        <end position="29"/>
    </location>
</feature>
<evidence type="ECO:0000256" key="10">
    <source>
        <dbReference type="ARBA" id="ARBA00023251"/>
    </source>
</evidence>
<dbReference type="Pfam" id="PF02673">
    <property type="entry name" value="BacA"/>
    <property type="match status" value="1"/>
</dbReference>
<evidence type="ECO:0000313" key="15">
    <source>
        <dbReference type="EMBL" id="OGL51905.1"/>
    </source>
</evidence>
<dbReference type="Proteomes" id="UP000178082">
    <property type="component" value="Unassembled WGS sequence"/>
</dbReference>
<accession>A0A1F7SDQ6</accession>
<comment type="subcellular location">
    <subcellularLocation>
        <location evidence="1 14">Cell membrane</location>
        <topology evidence="1 14">Multi-pass membrane protein</topology>
    </subcellularLocation>
</comment>
<dbReference type="PANTHER" id="PTHR30622:SF4">
    <property type="entry name" value="UNDECAPRENYL-DIPHOSPHATASE"/>
    <property type="match status" value="1"/>
</dbReference>
<feature type="transmembrane region" description="Helical" evidence="14">
    <location>
        <begin position="117"/>
        <end position="134"/>
    </location>
</feature>
<dbReference type="PANTHER" id="PTHR30622">
    <property type="entry name" value="UNDECAPRENYL-DIPHOSPHATASE"/>
    <property type="match status" value="1"/>
</dbReference>
<evidence type="ECO:0000256" key="8">
    <source>
        <dbReference type="ARBA" id="ARBA00022989"/>
    </source>
</evidence>
<keyword evidence="14" id="KW-0961">Cell wall biogenesis/degradation</keyword>
<evidence type="ECO:0000256" key="1">
    <source>
        <dbReference type="ARBA" id="ARBA00004651"/>
    </source>
</evidence>
<dbReference type="GO" id="GO:0071555">
    <property type="term" value="P:cell wall organization"/>
    <property type="evidence" value="ECO:0007669"/>
    <property type="project" value="UniProtKB-KW"/>
</dbReference>
<comment type="caution">
    <text evidence="15">The sequence shown here is derived from an EMBL/GenBank/DDBJ whole genome shotgun (WGS) entry which is preliminary data.</text>
</comment>
<dbReference type="AlphaFoldDB" id="A0A1F7SDQ6"/>
<evidence type="ECO:0000256" key="6">
    <source>
        <dbReference type="ARBA" id="ARBA00022692"/>
    </source>
</evidence>
<dbReference type="GO" id="GO:0008360">
    <property type="term" value="P:regulation of cell shape"/>
    <property type="evidence" value="ECO:0007669"/>
    <property type="project" value="UniProtKB-KW"/>
</dbReference>
<dbReference type="GO" id="GO:0005886">
    <property type="term" value="C:plasma membrane"/>
    <property type="evidence" value="ECO:0007669"/>
    <property type="project" value="UniProtKB-SubCell"/>
</dbReference>
<name>A0A1F7SDQ6_9BACT</name>
<comment type="catalytic activity">
    <reaction evidence="13 14">
        <text>di-trans,octa-cis-undecaprenyl diphosphate + H2O = di-trans,octa-cis-undecaprenyl phosphate + phosphate + H(+)</text>
        <dbReference type="Rhea" id="RHEA:28094"/>
        <dbReference type="ChEBI" id="CHEBI:15377"/>
        <dbReference type="ChEBI" id="CHEBI:15378"/>
        <dbReference type="ChEBI" id="CHEBI:43474"/>
        <dbReference type="ChEBI" id="CHEBI:58405"/>
        <dbReference type="ChEBI" id="CHEBI:60392"/>
        <dbReference type="EC" id="3.6.1.27"/>
    </reaction>
</comment>
<dbReference type="STRING" id="1817883.A3G31_05850"/>
<reference evidence="15 16" key="1">
    <citation type="journal article" date="2016" name="Nat. Commun.">
        <title>Thousands of microbial genomes shed light on interconnected biogeochemical processes in an aquifer system.</title>
        <authorList>
            <person name="Anantharaman K."/>
            <person name="Brown C.T."/>
            <person name="Hug L.A."/>
            <person name="Sharon I."/>
            <person name="Castelle C.J."/>
            <person name="Probst A.J."/>
            <person name="Thomas B.C."/>
            <person name="Singh A."/>
            <person name="Wilkins M.J."/>
            <person name="Karaoz U."/>
            <person name="Brodie E.L."/>
            <person name="Williams K.H."/>
            <person name="Hubbard S.S."/>
            <person name="Banfield J.F."/>
        </authorList>
    </citation>
    <scope>NUCLEOTIDE SEQUENCE [LARGE SCALE GENOMIC DNA]</scope>
</reference>
<sequence>MTIIQSIVLGIVQGLGEFLPISSSAHLVITPWLFNWKDPGLSFDVALHLGTLFAVLFYFWKDWTRLIQAFFMSLAERKIGDDIDRRLVWFIMIASLPGAAIGYLLEDMAETTFRNPLLIAGMMILMGGILFWVDRTSKGNKKIKNISFLDSFLIGLSQAIAIIPGVSRSGITITTALARKLDRETSARFSFLLSTPIIAGASLLKVPKLFNNGIDIAIISGLLASAIFGFLSIKYLLKYISKNSYDIFVYYRFVFAVIVIVVAVFRE</sequence>
<dbReference type="GO" id="GO:0046677">
    <property type="term" value="P:response to antibiotic"/>
    <property type="evidence" value="ECO:0007669"/>
    <property type="project" value="UniProtKB-UniRule"/>
</dbReference>
<evidence type="ECO:0000256" key="5">
    <source>
        <dbReference type="ARBA" id="ARBA00022475"/>
    </source>
</evidence>
<dbReference type="EC" id="3.6.1.27" evidence="3 14"/>
<evidence type="ECO:0000256" key="2">
    <source>
        <dbReference type="ARBA" id="ARBA00010621"/>
    </source>
</evidence>
<keyword evidence="7 14" id="KW-0378">Hydrolase</keyword>
<gene>
    <name evidence="14" type="primary">uppP</name>
    <name evidence="15" type="ORF">A3G31_05850</name>
</gene>